<gene>
    <name evidence="6" type="ORF">SCF082_LOCUS30522</name>
</gene>
<dbReference type="PANTHER" id="PTHR46233">
    <property type="entry name" value="HYDROXYACYLGLUTATHIONE HYDROLASE GLOC"/>
    <property type="match status" value="1"/>
</dbReference>
<keyword evidence="2" id="KW-0479">Metal-binding</keyword>
<evidence type="ECO:0000259" key="5">
    <source>
        <dbReference type="SMART" id="SM00849"/>
    </source>
</evidence>
<dbReference type="Proteomes" id="UP001642464">
    <property type="component" value="Unassembled WGS sequence"/>
</dbReference>
<dbReference type="EMBL" id="CAXAMM010025229">
    <property type="protein sequence ID" value="CAK9056680.1"/>
    <property type="molecule type" value="Genomic_DNA"/>
</dbReference>
<evidence type="ECO:0000313" key="6">
    <source>
        <dbReference type="EMBL" id="CAK9056680.1"/>
    </source>
</evidence>
<protein>
    <submittedName>
        <fullName evidence="6">Hydroxyacylglutathione hydrolase GloC (Accessory type II glyoxalase) (Glyoxalase II 2) (GlxII-2)</fullName>
    </submittedName>
</protein>
<dbReference type="SUPFAM" id="SSF56281">
    <property type="entry name" value="Metallo-hydrolase/oxidoreductase"/>
    <property type="match status" value="1"/>
</dbReference>
<dbReference type="InterPro" id="IPR051453">
    <property type="entry name" value="MBL_Glyoxalase_II"/>
</dbReference>
<name>A0ABP0MYS3_9DINO</name>
<comment type="caution">
    <text evidence="6">The sequence shown here is derived from an EMBL/GenBank/DDBJ whole genome shotgun (WGS) entry which is preliminary data.</text>
</comment>
<dbReference type="InterPro" id="IPR001279">
    <property type="entry name" value="Metallo-B-lactamas"/>
</dbReference>
<dbReference type="Gene3D" id="3.60.15.10">
    <property type="entry name" value="Ribonuclease Z/Hydroxyacylglutathione hydrolase-like"/>
    <property type="match status" value="1"/>
</dbReference>
<dbReference type="GO" id="GO:0016787">
    <property type="term" value="F:hydrolase activity"/>
    <property type="evidence" value="ECO:0007669"/>
    <property type="project" value="UniProtKB-KW"/>
</dbReference>
<keyword evidence="3 6" id="KW-0378">Hydrolase</keyword>
<keyword evidence="7" id="KW-1185">Reference proteome</keyword>
<organism evidence="6 7">
    <name type="scientific">Durusdinium trenchii</name>
    <dbReference type="NCBI Taxonomy" id="1381693"/>
    <lineage>
        <taxon>Eukaryota</taxon>
        <taxon>Sar</taxon>
        <taxon>Alveolata</taxon>
        <taxon>Dinophyceae</taxon>
        <taxon>Suessiales</taxon>
        <taxon>Symbiodiniaceae</taxon>
        <taxon>Durusdinium</taxon>
    </lineage>
</organism>
<dbReference type="SMART" id="SM00849">
    <property type="entry name" value="Lactamase_B"/>
    <property type="match status" value="1"/>
</dbReference>
<evidence type="ECO:0000313" key="7">
    <source>
        <dbReference type="Proteomes" id="UP001642464"/>
    </source>
</evidence>
<dbReference type="InterPro" id="IPR036866">
    <property type="entry name" value="RibonucZ/Hydroxyglut_hydro"/>
</dbReference>
<evidence type="ECO:0000256" key="3">
    <source>
        <dbReference type="ARBA" id="ARBA00022801"/>
    </source>
</evidence>
<evidence type="ECO:0000256" key="1">
    <source>
        <dbReference type="ARBA" id="ARBA00001947"/>
    </source>
</evidence>
<evidence type="ECO:0000256" key="4">
    <source>
        <dbReference type="ARBA" id="ARBA00022833"/>
    </source>
</evidence>
<feature type="domain" description="Metallo-beta-lactamase" evidence="5">
    <location>
        <begin position="93"/>
        <end position="280"/>
    </location>
</feature>
<accession>A0ABP0MYS3</accession>
<reference evidence="6 7" key="1">
    <citation type="submission" date="2024-02" db="EMBL/GenBank/DDBJ databases">
        <authorList>
            <person name="Chen Y."/>
            <person name="Shah S."/>
            <person name="Dougan E. K."/>
            <person name="Thang M."/>
            <person name="Chan C."/>
        </authorList>
    </citation>
    <scope>NUCLEOTIDE SEQUENCE [LARGE SCALE GENOMIC DNA]</scope>
</reference>
<feature type="non-terminal residue" evidence="6">
    <location>
        <position position="1"/>
    </location>
</feature>
<evidence type="ECO:0000256" key="2">
    <source>
        <dbReference type="ARBA" id="ARBA00022723"/>
    </source>
</evidence>
<comment type="cofactor">
    <cofactor evidence="1">
        <name>Zn(2+)</name>
        <dbReference type="ChEBI" id="CHEBI:29105"/>
    </cofactor>
</comment>
<proteinExistence type="predicted"/>
<dbReference type="PANTHER" id="PTHR46233:SF3">
    <property type="entry name" value="HYDROXYACYLGLUTATHIONE HYDROLASE GLOC"/>
    <property type="match status" value="1"/>
</dbReference>
<sequence length="301" mass="32853">DKVAFAGPCWLVAMRSFGAGLLRGSVRAARTRAHAEQQRGSLAWATAVRPAQLERHVAPPKKQHWRGLSGSSEGGKSVLDRIGVAGNTVTPWQMQMWTVVCMETKECAIFDCGLETRKDAQNHAKGLEENGFKLTKILQTHAHVDHVAGLGWVKEELGGVDIFLHSDDRPTFEGAAENGREFGYEFHAPLPAFETLVDLKDMETVSVGNLHFRILHTPGHAPGHVVFYEESLKYAVGGDMIFQNGLGRTDLAGSSPEAMEESLRFLVATLNENTTILPGHGAPTSLASELRNNHLLSSLKD</sequence>
<dbReference type="Pfam" id="PF00753">
    <property type="entry name" value="Lactamase_B"/>
    <property type="match status" value="1"/>
</dbReference>
<keyword evidence="4" id="KW-0862">Zinc</keyword>